<dbReference type="CDD" id="cd00067">
    <property type="entry name" value="GAL4"/>
    <property type="match status" value="1"/>
</dbReference>
<reference evidence="5" key="2">
    <citation type="submission" date="2024-01" db="EMBL/GenBank/DDBJ databases">
        <title>Comparative genomics of Cryptococcus and Kwoniella reveals pathogenesis evolution and contrasting modes of karyotype evolution via chromosome fusion or intercentromeric recombination.</title>
        <authorList>
            <person name="Coelho M.A."/>
            <person name="David-Palma M."/>
            <person name="Shea T."/>
            <person name="Bowers K."/>
            <person name="McGinley-Smith S."/>
            <person name="Mohammad A.W."/>
            <person name="Gnirke A."/>
            <person name="Yurkov A.M."/>
            <person name="Nowrousian M."/>
            <person name="Sun S."/>
            <person name="Cuomo C.A."/>
            <person name="Heitman J."/>
        </authorList>
    </citation>
    <scope>NUCLEOTIDE SEQUENCE</scope>
    <source>
        <strain evidence="5">CBS 12478</strain>
    </source>
</reference>
<dbReference type="InterPro" id="IPR036864">
    <property type="entry name" value="Zn2-C6_fun-type_DNA-bd_sf"/>
</dbReference>
<dbReference type="KEGG" id="ksn:43590265"/>
<dbReference type="GO" id="GO:0006351">
    <property type="term" value="P:DNA-templated transcription"/>
    <property type="evidence" value="ECO:0007669"/>
    <property type="project" value="InterPro"/>
</dbReference>
<evidence type="ECO:0000313" key="5">
    <source>
        <dbReference type="EMBL" id="WWD18260.1"/>
    </source>
</evidence>
<dbReference type="SUPFAM" id="SSF57701">
    <property type="entry name" value="Zn2/Cys6 DNA-binding domain"/>
    <property type="match status" value="1"/>
</dbReference>
<evidence type="ECO:0000256" key="3">
    <source>
        <dbReference type="SAM" id="MobiDB-lite"/>
    </source>
</evidence>
<dbReference type="GeneID" id="43590265"/>
<dbReference type="GO" id="GO:0000981">
    <property type="term" value="F:DNA-binding transcription factor activity, RNA polymerase II-specific"/>
    <property type="evidence" value="ECO:0007669"/>
    <property type="project" value="InterPro"/>
</dbReference>
<dbReference type="InterPro" id="IPR007219">
    <property type="entry name" value="XnlR_reg_dom"/>
</dbReference>
<protein>
    <recommendedName>
        <fullName evidence="4">Zn(2)-C6 fungal-type domain-containing protein</fullName>
    </recommendedName>
</protein>
<reference evidence="5" key="1">
    <citation type="submission" date="2017-08" db="EMBL/GenBank/DDBJ databases">
        <authorList>
            <person name="Cuomo C."/>
            <person name="Billmyre B."/>
            <person name="Heitman J."/>
        </authorList>
    </citation>
    <scope>NUCLEOTIDE SEQUENCE</scope>
    <source>
        <strain evidence="5">CBS 12478</strain>
    </source>
</reference>
<dbReference type="Pfam" id="PF00172">
    <property type="entry name" value="Zn_clus"/>
    <property type="match status" value="1"/>
</dbReference>
<evidence type="ECO:0000313" key="6">
    <source>
        <dbReference type="Proteomes" id="UP000322225"/>
    </source>
</evidence>
<dbReference type="RefSeq" id="XP_065823258.1">
    <property type="nucleotide sequence ID" value="XM_065967186.1"/>
</dbReference>
<dbReference type="AlphaFoldDB" id="A0AAJ8MUS6"/>
<dbReference type="Pfam" id="PF04082">
    <property type="entry name" value="Fungal_trans"/>
    <property type="match status" value="1"/>
</dbReference>
<name>A0AAJ8MUS6_9TREE</name>
<dbReference type="Proteomes" id="UP000322225">
    <property type="component" value="Chromosome 5"/>
</dbReference>
<keyword evidence="6" id="KW-1185">Reference proteome</keyword>
<feature type="domain" description="Zn(2)-C6 fungal-type" evidence="4">
    <location>
        <begin position="19"/>
        <end position="51"/>
    </location>
</feature>
<dbReference type="PROSITE" id="PS00463">
    <property type="entry name" value="ZN2_CY6_FUNGAL_1"/>
    <property type="match status" value="1"/>
</dbReference>
<feature type="region of interest" description="Disordered" evidence="3">
    <location>
        <begin position="142"/>
        <end position="202"/>
    </location>
</feature>
<dbReference type="SMART" id="SM00906">
    <property type="entry name" value="Fungal_trans"/>
    <property type="match status" value="1"/>
</dbReference>
<feature type="compositionally biased region" description="Low complexity" evidence="3">
    <location>
        <begin position="156"/>
        <end position="170"/>
    </location>
</feature>
<dbReference type="Gene3D" id="4.10.240.10">
    <property type="entry name" value="Zn(2)-C6 fungal-type DNA-binding domain"/>
    <property type="match status" value="1"/>
</dbReference>
<feature type="compositionally biased region" description="Low complexity" evidence="3">
    <location>
        <begin position="181"/>
        <end position="202"/>
    </location>
</feature>
<keyword evidence="2" id="KW-0539">Nucleus</keyword>
<organism evidence="5 6">
    <name type="scientific">Kwoniella shandongensis</name>
    <dbReference type="NCBI Taxonomy" id="1734106"/>
    <lineage>
        <taxon>Eukaryota</taxon>
        <taxon>Fungi</taxon>
        <taxon>Dikarya</taxon>
        <taxon>Basidiomycota</taxon>
        <taxon>Agaricomycotina</taxon>
        <taxon>Tremellomycetes</taxon>
        <taxon>Tremellales</taxon>
        <taxon>Cryptococcaceae</taxon>
        <taxon>Kwoniella</taxon>
    </lineage>
</organism>
<feature type="compositionally biased region" description="Low complexity" evidence="3">
    <location>
        <begin position="73"/>
        <end position="87"/>
    </location>
</feature>
<dbReference type="GO" id="GO:0003677">
    <property type="term" value="F:DNA binding"/>
    <property type="evidence" value="ECO:0007669"/>
    <property type="project" value="InterPro"/>
</dbReference>
<dbReference type="InterPro" id="IPR001138">
    <property type="entry name" value="Zn2Cys6_DnaBD"/>
</dbReference>
<dbReference type="GO" id="GO:0008270">
    <property type="term" value="F:zinc ion binding"/>
    <property type="evidence" value="ECO:0007669"/>
    <property type="project" value="InterPro"/>
</dbReference>
<dbReference type="EMBL" id="CP144055">
    <property type="protein sequence ID" value="WWD18260.1"/>
    <property type="molecule type" value="Genomic_DNA"/>
</dbReference>
<dbReference type="PANTHER" id="PTHR31668">
    <property type="entry name" value="GLUCOSE TRANSPORT TRANSCRIPTION REGULATOR RGT1-RELATED-RELATED"/>
    <property type="match status" value="1"/>
</dbReference>
<feature type="region of interest" description="Disordered" evidence="3">
    <location>
        <begin position="56"/>
        <end position="92"/>
    </location>
</feature>
<evidence type="ECO:0000256" key="2">
    <source>
        <dbReference type="ARBA" id="ARBA00023242"/>
    </source>
</evidence>
<dbReference type="CDD" id="cd12148">
    <property type="entry name" value="fungal_TF_MHR"/>
    <property type="match status" value="1"/>
</dbReference>
<evidence type="ECO:0000259" key="4">
    <source>
        <dbReference type="PROSITE" id="PS50048"/>
    </source>
</evidence>
<dbReference type="PROSITE" id="PS50048">
    <property type="entry name" value="ZN2_CY6_FUNGAL_2"/>
    <property type="match status" value="1"/>
</dbReference>
<gene>
    <name evidence="5" type="ORF">CI109_102710</name>
</gene>
<keyword evidence="1" id="KW-0479">Metal-binding</keyword>
<dbReference type="InterPro" id="IPR050797">
    <property type="entry name" value="Carb_Metab_Trans_Reg"/>
</dbReference>
<accession>A0AAJ8MUS6</accession>
<proteinExistence type="predicted"/>
<evidence type="ECO:0000256" key="1">
    <source>
        <dbReference type="ARBA" id="ARBA00022723"/>
    </source>
</evidence>
<sequence length="750" mass="82754">MPPTASMAGRAIRSKKNRPCDHCRKQKHMCNIPASGPPCVGCEARNTTCTFVLPPTHRKRAKRKAQAEDGSVEGTESLGESSTSSRLLGRRIEDRSLRGGSLVISSNNSSSNANEPFASPLAPIATDHPIDFSPLSAMMSSTSALGDIRPPPRPPSRSTNPQTPRTPTPRIVLNPGHDTSQRATSSTLRASSQSQSQNGSSLSKLIRKYRNVYTSNPSGDTYHWENDPPNAPVEVHTPLDNDPAVSTAENETYFMGLHAVPMLPVADPTLDVDPEALSSEYRQVSDNPKVPAIFSTKNPTLLYGRLPFTGSTAWSKVLERVGLMGAEDALRTCIVAHTTTYNKDLRPYHIELWSHVLQALEDEYRAPRLQTLQIALLIIGSRPNINSGQNSIAIARAVGLAYLLGLHVDCSGWRLPLWERKVRLRVWWALVIHDSWHSLVHGRPSILSTRNDNVPLPTIDDSDWGDLASVSDRHSMESFIAICICDEFYTVSALLNPHRPATRLRLLETIGRDLDGFDAELPASLRITPDVLFDLSVPTASGVRSMQLVRLGLTVVVLKLTLGTDGHGLPTAERTDSLLEAILDLGGQLATFLEILMTSDFESYWLPYSPNLVSEAVRLLLTGLFQSQELEDHTVRERFVCLITRVVTAIALAAHKHAWDVAMVAIRHMERLFSSVKNRLEEVRDWERLIGPEETNDSTTLLPDTSLNFSPSVFDNLDLGSAFGAFDNFSDPSWLPEADSTDFVFPDSMF</sequence>